<feature type="signal peptide" evidence="2">
    <location>
        <begin position="1"/>
        <end position="36"/>
    </location>
</feature>
<dbReference type="OrthoDB" id="549560at2759"/>
<dbReference type="Proteomes" id="UP000650467">
    <property type="component" value="Unassembled WGS sequence"/>
</dbReference>
<feature type="compositionally biased region" description="Gly residues" evidence="1">
    <location>
        <begin position="396"/>
        <end position="405"/>
    </location>
</feature>
<protein>
    <recommendedName>
        <fullName evidence="5">Auto-transporter adhesin head GIN domain-containing protein</fullName>
    </recommendedName>
</protein>
<keyword evidence="4" id="KW-1185">Reference proteome</keyword>
<feature type="compositionally biased region" description="Low complexity" evidence="1">
    <location>
        <begin position="415"/>
        <end position="433"/>
    </location>
</feature>
<evidence type="ECO:0000256" key="2">
    <source>
        <dbReference type="SAM" id="SignalP"/>
    </source>
</evidence>
<feature type="region of interest" description="Disordered" evidence="1">
    <location>
        <begin position="58"/>
        <end position="89"/>
    </location>
</feature>
<dbReference type="EMBL" id="JAEHOC010000007">
    <property type="protein sequence ID" value="KAG2440060.1"/>
    <property type="molecule type" value="Genomic_DNA"/>
</dbReference>
<dbReference type="AlphaFoldDB" id="A0A835TLS5"/>
<comment type="caution">
    <text evidence="3">The sequence shown here is derived from an EMBL/GenBank/DDBJ whole genome shotgun (WGS) entry which is preliminary data.</text>
</comment>
<feature type="compositionally biased region" description="Gly residues" evidence="1">
    <location>
        <begin position="434"/>
        <end position="451"/>
    </location>
</feature>
<feature type="compositionally biased region" description="Low complexity" evidence="1">
    <location>
        <begin position="385"/>
        <end position="395"/>
    </location>
</feature>
<gene>
    <name evidence="3" type="ORF">HXX76_004174</name>
</gene>
<name>A0A835TLS5_CHLIN</name>
<feature type="region of interest" description="Disordered" evidence="1">
    <location>
        <begin position="381"/>
        <end position="453"/>
    </location>
</feature>
<evidence type="ECO:0000313" key="4">
    <source>
        <dbReference type="Proteomes" id="UP000650467"/>
    </source>
</evidence>
<feature type="chain" id="PRO_5032373750" description="Auto-transporter adhesin head GIN domain-containing protein" evidence="2">
    <location>
        <begin position="37"/>
        <end position="564"/>
    </location>
</feature>
<evidence type="ECO:0008006" key="5">
    <source>
        <dbReference type="Google" id="ProtNLM"/>
    </source>
</evidence>
<accession>A0A835TLS5</accession>
<dbReference type="Gene3D" id="2.160.20.120">
    <property type="match status" value="1"/>
</dbReference>
<evidence type="ECO:0000313" key="3">
    <source>
        <dbReference type="EMBL" id="KAG2440060.1"/>
    </source>
</evidence>
<feature type="compositionally biased region" description="Gly residues" evidence="1">
    <location>
        <begin position="126"/>
        <end position="136"/>
    </location>
</feature>
<proteinExistence type="predicted"/>
<feature type="region of interest" description="Disordered" evidence="1">
    <location>
        <begin position="124"/>
        <end position="150"/>
    </location>
</feature>
<evidence type="ECO:0000256" key="1">
    <source>
        <dbReference type="SAM" id="MobiDB-lite"/>
    </source>
</evidence>
<organism evidence="3 4">
    <name type="scientific">Chlamydomonas incerta</name>
    <dbReference type="NCBI Taxonomy" id="51695"/>
    <lineage>
        <taxon>Eukaryota</taxon>
        <taxon>Viridiplantae</taxon>
        <taxon>Chlorophyta</taxon>
        <taxon>core chlorophytes</taxon>
        <taxon>Chlorophyceae</taxon>
        <taxon>CS clade</taxon>
        <taxon>Chlamydomonadales</taxon>
        <taxon>Chlamydomonadaceae</taxon>
        <taxon>Chlamydomonas</taxon>
    </lineage>
</organism>
<keyword evidence="2" id="KW-0732">Signal</keyword>
<reference evidence="3" key="1">
    <citation type="journal article" date="2020" name="bioRxiv">
        <title>Comparative genomics of Chlamydomonas.</title>
        <authorList>
            <person name="Craig R.J."/>
            <person name="Hasan A.R."/>
            <person name="Ness R.W."/>
            <person name="Keightley P.D."/>
        </authorList>
    </citation>
    <scope>NUCLEOTIDE SEQUENCE</scope>
    <source>
        <strain evidence="3">SAG 7.73</strain>
    </source>
</reference>
<feature type="compositionally biased region" description="Low complexity" evidence="1">
    <location>
        <begin position="63"/>
        <end position="76"/>
    </location>
</feature>
<sequence>MRPPRHARPAPAAVLALALAAAALLLLALAPEPAAAAAATASGSGRLTHRHGRRQLLQATDGTNNNTSNSSTNASAPAPPKTAPPAATSNATVAGATLPGDVTAVRSCLPFSILILPANTTSGGNSTAGGGSGGSSSGSSSSDSGGGNATIVMSAEPGVINATDITYSEADGILALSLSQGYVTRHVIDLTITTANASSLRYVQNFGPGNIVVGPGFNVSDFSAAATSIGGVLVQGLTAGHAYITNTGTGTVALNGSLSGADVTAGGTAKVYLAGSTSGRVAVSLDGISTTWVQGGGDTSITGTANGLAKVVYTAGSCSVQSAFQSFFGVSIFGDPCQRASSSPSVTFSPAWSCGQRVEGQSSCPADLSKAAISGVGLGSGNTGTSGSTSGAPEGTSGGIAGEGGATNTVSGQPGTVTTGTFTTPGGSASAGGSVSGPGGTLTGQQSGSGGSAPSFSISNLPLVLPGNIFGGNGLDPNFDSIFSNMANSVQSVSSGGPATASVTSVSGPGGTTTINSGGSGTASALTIPSTGSGLSIVSLTCADPPATRAIFTSTGGAVAGTSG</sequence>